<dbReference type="RefSeq" id="WP_093026571.1">
    <property type="nucleotide sequence ID" value="NZ_FPBK01000023.1"/>
</dbReference>
<dbReference type="EMBL" id="FPBK01000023">
    <property type="protein sequence ID" value="SFU77225.1"/>
    <property type="molecule type" value="Genomic_DNA"/>
</dbReference>
<dbReference type="OrthoDB" id="1154186at2"/>
<accession>A0A1I7IWA3</accession>
<organism evidence="1 2">
    <name type="scientific">Pustulibacterium marinum</name>
    <dbReference type="NCBI Taxonomy" id="1224947"/>
    <lineage>
        <taxon>Bacteria</taxon>
        <taxon>Pseudomonadati</taxon>
        <taxon>Bacteroidota</taxon>
        <taxon>Flavobacteriia</taxon>
        <taxon>Flavobacteriales</taxon>
        <taxon>Flavobacteriaceae</taxon>
        <taxon>Pustulibacterium</taxon>
    </lineage>
</organism>
<keyword evidence="2" id="KW-1185">Reference proteome</keyword>
<gene>
    <name evidence="1" type="ORF">SAMN05216480_12330</name>
</gene>
<proteinExistence type="predicted"/>
<evidence type="ECO:0000313" key="2">
    <source>
        <dbReference type="Proteomes" id="UP000199138"/>
    </source>
</evidence>
<reference evidence="2" key="1">
    <citation type="submission" date="2016-10" db="EMBL/GenBank/DDBJ databases">
        <authorList>
            <person name="Varghese N."/>
            <person name="Submissions S."/>
        </authorList>
    </citation>
    <scope>NUCLEOTIDE SEQUENCE [LARGE SCALE GENOMIC DNA]</scope>
    <source>
        <strain evidence="2">CGMCC 1.12333</strain>
    </source>
</reference>
<evidence type="ECO:0000313" key="1">
    <source>
        <dbReference type="EMBL" id="SFU77225.1"/>
    </source>
</evidence>
<sequence>MSNSYVTDEQLNQLSQRSIKSGKEYNQLIPKTYCKGSFSGKGDTSFSVEEIAYMIEQYYWQMEKVAPLLLSSSLNNTSDNIHKFIYWHYQYWADKKTQNLRSPACSWHTRKKGIDCKSYSILAGSILKCLGINFYIRQIKQASYYPEYFTHVYIIVPHNQTSNSLNGGYYVIDGTINPSIETMIVAKKDKFMSGLRHMRLNGVAPANGVVHATPNRRPRGLQITTASPNHGLGLPIATAIGAAEAAGIDTGAIYQSTIGNILANGLDLSCWGASYSESEAVADTDLDLPFLTEQSGINQAVNTNTVNKLMQGLYAYYWDADQGSKKDFASCTKKGHAKRAQITQDYIANIKQQLSQSYQLNSQGVVNGTLISFNLPGYTKGGKFTQGNSAHPYNYEKFTVGNKTTSTSSSSSNGGIISFGGTKNTGTTIGTGTTTATVAEKSNVSEASMGGGVKMVGYALAATAVIVGGKYAYDTYVKPKKAAK</sequence>
<protein>
    <recommendedName>
        <fullName evidence="3">Transglutaminase-like superfamily protein</fullName>
    </recommendedName>
</protein>
<evidence type="ECO:0008006" key="3">
    <source>
        <dbReference type="Google" id="ProtNLM"/>
    </source>
</evidence>
<dbReference type="AlphaFoldDB" id="A0A1I7IWA3"/>
<name>A0A1I7IWA3_9FLAO</name>
<dbReference type="STRING" id="1224947.SAMN05216480_12330"/>
<dbReference type="Proteomes" id="UP000199138">
    <property type="component" value="Unassembled WGS sequence"/>
</dbReference>